<dbReference type="PANTHER" id="PTHR45912:SF3">
    <property type="entry name" value="CILIA- AND FLAGELLA-ASSOCIATED PROTEIN 47"/>
    <property type="match status" value="1"/>
</dbReference>
<evidence type="ECO:0000313" key="2">
    <source>
        <dbReference type="EMBL" id="KAF8564952.1"/>
    </source>
</evidence>
<dbReference type="Proteomes" id="UP000699462">
    <property type="component" value="Unassembled WGS sequence"/>
</dbReference>
<feature type="non-terminal residue" evidence="2">
    <location>
        <position position="1"/>
    </location>
</feature>
<dbReference type="OrthoDB" id="10060824at2759"/>
<dbReference type="PANTHER" id="PTHR45912">
    <property type="entry name" value="CILIA- AND FLAGELLA-ASSOCIATED PROTEIN 47"/>
    <property type="match status" value="1"/>
</dbReference>
<dbReference type="Pfam" id="PF26579">
    <property type="entry name" value="Ig_CFAP47"/>
    <property type="match status" value="1"/>
</dbReference>
<feature type="domain" description="CFAP47-like immunoglobulin-like" evidence="1">
    <location>
        <begin position="1227"/>
        <end position="1289"/>
    </location>
</feature>
<proteinExistence type="predicted"/>
<dbReference type="GO" id="GO:0060271">
    <property type="term" value="P:cilium assembly"/>
    <property type="evidence" value="ECO:0007669"/>
    <property type="project" value="TreeGrafter"/>
</dbReference>
<sequence>TITSVSSPCYERKDLELTITNPYIQGGYFNITTIESPQNLFQTVCHVRGLQCPEFRLAHTESTNMSTAMDKLASSTECWTEAMTEDLSEETFRPGCFDSTGTLQSFFCRESGLLLDAVSMNDLTARIPITDEKGTKQSEQGLQHTDVNAVARKSVHMVYLPLNLGVRHCCLMFTNEQIGEFFVVFRGSADLPKPSTIPFIHDEDFPNTGKQVKTGYRLTSAVASASFGRSGDPNVVYLRAPVGRSISETLLIPKVNEALQDATRIAVRLRLPPSELHRRRLANTLDSSDLLGMADKLLALPKIPSDKLNGERTKIHRSKRSLERLVFTISVDSSFITVPSTVELSNEVIESTGISCFPVDVTINLRRAGLFPAKLIVQRSDDIRVYCLECVGVPDTLKITLNFSAPLNQSVTQPVPIVNKSSYDWNLEAYFTGAAAWFSGPSKIHAPAGCTTNYPVTFLARRETDIEAGLQLVNTTDGSKHVFILNGTGLKPLSSGQIKLKCKVGGCKLELDNDSNEKRSTQKQFVQLHPFTLKVPNPTSKKQIYRLETDFLPNTLTWLPQQHGSDNRFEVLPGRTEECKLYFRVSKRGEFSGIIVFIADDGNKIMNKTKDLQASNSEQDETSKQAKTVLSNQLFQSVTSKTKLDAQQTNQMDSTYRVWYEVFMVVEPGPSLRNIEVTCSCLSSKLLEIPFSLPENCFQSMNQLELEVSINGSGLSGAATHVVRRADNPEESTYRLEYRPSVVGEKKGSITFHHPTCGEFWIALTLRATEPEVVKVPVIECELGKSKVVSILLNNPTDETYRLKPQLTNCDVYTLHMGVSAKESDKPSAQRLGGSSIRKSVSSASSLLLLRKSPVNQLPDLHQTKGGSDGQWIRTRTTPCTVLTLGAHTTLRLGLNFTPCNLGTKEHEGVIQFFSEKLGVWRFAVCGRGLPPQPRETVCTYVSIGSATTLIIPITNPLKHPVIMDIYLTAASVSGLLKRLEETRRAIVDNSQGSPGPLLTNVHRASQSPSNLTLIKPEEPFQLLLKRERNIRLDSKTSFDIPLSFAPVEMRETEAICCVVMRRADGHLPEPGNKDTIEEDEPLEIRWLIPLKGTPEATAEMHCLPLLNGRKNDATIGSIPPLISGIARSTVRYQININLSSTIPLTKRPGSINSSILPEDRPSTIQIHPIGSASSRPMSDRSVAKASPTVLIGNSVTWIKFESGDISWKLEPVLSSDKREREELCDLDRLLASSVNIHLKNASKPKPDGVMEVQLGVIFSPPRPFKCSAELTIRSELGAVWRFALTVEAKDPPVDDVIFMPIKKLGAEVRARVVLTSQSTEPEPFIAQLYPAKEAEFEIEPKMGVLPPVCPTGGHEMTSGHLKHLPACIQITFTPSSYGKPKRARLIVQVSKL</sequence>
<reference evidence="2 3" key="1">
    <citation type="submission" date="2019-07" db="EMBL/GenBank/DDBJ databases">
        <title>Annotation for the trematode Paragonimus westermani.</title>
        <authorList>
            <person name="Choi Y.-J."/>
        </authorList>
    </citation>
    <scope>NUCLEOTIDE SEQUENCE [LARGE SCALE GENOMIC DNA]</scope>
    <source>
        <strain evidence="2">180907_Pwestermani</strain>
    </source>
</reference>
<keyword evidence="3" id="KW-1185">Reference proteome</keyword>
<dbReference type="GO" id="GO:0005929">
    <property type="term" value="C:cilium"/>
    <property type="evidence" value="ECO:0007669"/>
    <property type="project" value="TreeGrafter"/>
</dbReference>
<organism evidence="2 3">
    <name type="scientific">Paragonimus westermani</name>
    <dbReference type="NCBI Taxonomy" id="34504"/>
    <lineage>
        <taxon>Eukaryota</taxon>
        <taxon>Metazoa</taxon>
        <taxon>Spiralia</taxon>
        <taxon>Lophotrochozoa</taxon>
        <taxon>Platyhelminthes</taxon>
        <taxon>Trematoda</taxon>
        <taxon>Digenea</taxon>
        <taxon>Plagiorchiida</taxon>
        <taxon>Troglotremata</taxon>
        <taxon>Troglotrematidae</taxon>
        <taxon>Paragonimus</taxon>
    </lineage>
</organism>
<evidence type="ECO:0000259" key="1">
    <source>
        <dbReference type="Pfam" id="PF26579"/>
    </source>
</evidence>
<dbReference type="InterPro" id="IPR058952">
    <property type="entry name" value="Ig_CFAP47"/>
</dbReference>
<name>A0A8T0DBY2_9TREM</name>
<protein>
    <recommendedName>
        <fullName evidence="1">CFAP47-like immunoglobulin-like domain-containing protein</fullName>
    </recommendedName>
</protein>
<comment type="caution">
    <text evidence="2">The sequence shown here is derived from an EMBL/GenBank/DDBJ whole genome shotgun (WGS) entry which is preliminary data.</text>
</comment>
<evidence type="ECO:0000313" key="3">
    <source>
        <dbReference type="Proteomes" id="UP000699462"/>
    </source>
</evidence>
<dbReference type="EMBL" id="JTDF01007590">
    <property type="protein sequence ID" value="KAF8564952.1"/>
    <property type="molecule type" value="Genomic_DNA"/>
</dbReference>
<accession>A0A8T0DBY2</accession>
<gene>
    <name evidence="2" type="ORF">P879_06842</name>
</gene>